<sequence>MTGVGSLIRLILRRDRLLLPVWILGLAAITSSTAAGVLELYSTEAARREWASGIAGNPMELALVGPIFGDSAGAITSWQVGVRSLLGAALAGLLTVVRHTRAEEDSGRREMLGSTAVGRHAQLVAALIVSVVACCLTGLLTALALTGAGLPGGGSLALGLAIASVGCVCAGIGAVTAQASESAGGARGIGLIVLAVAYVLRALGDASGGALSWLSPLGWAHRVRPFAGEQWPVLLLPAAATLALAGVAVALSARRDLGAGLLPVRPGPATASPALRGPFSLAWRLHRTTLTGWVIGFCCAGAVLGGIAQSVTGQAGQSRQLQDLIDYLGGGGRPVDGVFALFLYILALAAAAYGVQVTLRARTEELAGRAEPMLATPIGRLRWLGAHLLVAAAGSAAILAALGLSGGLIFGLTSGNVAGEVPRLLGGALVYLPAVWIMIGVATLLYGLVPRAAVAGAWGILVLNVLVFLLAQLPGVDDSIASASPFIEIPKLPAAALSAAPLLILPAIAAVLTVAGMYGFRRRHLA</sequence>
<evidence type="ECO:0000313" key="3">
    <source>
        <dbReference type="Proteomes" id="UP001596058"/>
    </source>
</evidence>
<dbReference type="Proteomes" id="UP001596058">
    <property type="component" value="Unassembled WGS sequence"/>
</dbReference>
<keyword evidence="1" id="KW-0472">Membrane</keyword>
<feature type="transmembrane region" description="Helical" evidence="1">
    <location>
        <begin position="17"/>
        <end position="38"/>
    </location>
</feature>
<organism evidence="2 3">
    <name type="scientific">Nonomuraea insulae</name>
    <dbReference type="NCBI Taxonomy" id="1616787"/>
    <lineage>
        <taxon>Bacteria</taxon>
        <taxon>Bacillati</taxon>
        <taxon>Actinomycetota</taxon>
        <taxon>Actinomycetes</taxon>
        <taxon>Streptosporangiales</taxon>
        <taxon>Streptosporangiaceae</taxon>
        <taxon>Nonomuraea</taxon>
    </lineage>
</organism>
<feature type="transmembrane region" description="Helical" evidence="1">
    <location>
        <begin position="494"/>
        <end position="520"/>
    </location>
</feature>
<feature type="transmembrane region" description="Helical" evidence="1">
    <location>
        <begin position="121"/>
        <end position="144"/>
    </location>
</feature>
<feature type="transmembrane region" description="Helical" evidence="1">
    <location>
        <begin position="338"/>
        <end position="359"/>
    </location>
</feature>
<accession>A0ABW1DEN0</accession>
<keyword evidence="1" id="KW-0812">Transmembrane</keyword>
<feature type="transmembrane region" description="Helical" evidence="1">
    <location>
        <begin position="453"/>
        <end position="474"/>
    </location>
</feature>
<feature type="transmembrane region" description="Helical" evidence="1">
    <location>
        <begin position="388"/>
        <end position="412"/>
    </location>
</feature>
<feature type="transmembrane region" description="Helical" evidence="1">
    <location>
        <begin position="290"/>
        <end position="311"/>
    </location>
</feature>
<gene>
    <name evidence="2" type="ORF">ACFPZ3_67355</name>
</gene>
<dbReference type="RefSeq" id="WP_379524837.1">
    <property type="nucleotide sequence ID" value="NZ_JBHSPA010000126.1"/>
</dbReference>
<feature type="transmembrane region" description="Helical" evidence="1">
    <location>
        <begin position="234"/>
        <end position="253"/>
    </location>
</feature>
<keyword evidence="1" id="KW-1133">Transmembrane helix</keyword>
<evidence type="ECO:0000313" key="2">
    <source>
        <dbReference type="EMBL" id="MFC5835418.1"/>
    </source>
</evidence>
<feature type="transmembrane region" description="Helical" evidence="1">
    <location>
        <begin position="156"/>
        <end position="177"/>
    </location>
</feature>
<comment type="caution">
    <text evidence="2">The sequence shown here is derived from an EMBL/GenBank/DDBJ whole genome shotgun (WGS) entry which is preliminary data.</text>
</comment>
<proteinExistence type="predicted"/>
<evidence type="ECO:0000256" key="1">
    <source>
        <dbReference type="SAM" id="Phobius"/>
    </source>
</evidence>
<name>A0ABW1DEN0_9ACTN</name>
<reference evidence="3" key="1">
    <citation type="journal article" date="2019" name="Int. J. Syst. Evol. Microbiol.">
        <title>The Global Catalogue of Microorganisms (GCM) 10K type strain sequencing project: providing services to taxonomists for standard genome sequencing and annotation.</title>
        <authorList>
            <consortium name="The Broad Institute Genomics Platform"/>
            <consortium name="The Broad Institute Genome Sequencing Center for Infectious Disease"/>
            <person name="Wu L."/>
            <person name="Ma J."/>
        </authorList>
    </citation>
    <scope>NUCLEOTIDE SEQUENCE [LARGE SCALE GENOMIC DNA]</scope>
    <source>
        <strain evidence="3">CCUG 53903</strain>
    </source>
</reference>
<feature type="transmembrane region" description="Helical" evidence="1">
    <location>
        <begin position="424"/>
        <end position="446"/>
    </location>
</feature>
<feature type="transmembrane region" description="Helical" evidence="1">
    <location>
        <begin position="189"/>
        <end position="214"/>
    </location>
</feature>
<dbReference type="EMBL" id="JBHSPA010000126">
    <property type="protein sequence ID" value="MFC5835418.1"/>
    <property type="molecule type" value="Genomic_DNA"/>
</dbReference>
<keyword evidence="3" id="KW-1185">Reference proteome</keyword>
<protein>
    <submittedName>
        <fullName evidence="2">ABC transporter permease</fullName>
    </submittedName>
</protein>